<reference evidence="3" key="1">
    <citation type="submission" date="2016-11" db="UniProtKB">
        <authorList>
            <consortium name="WormBaseParasite"/>
        </authorList>
    </citation>
    <scope>IDENTIFICATION</scope>
</reference>
<dbReference type="WBParaSite" id="Hba_03651">
    <property type="protein sequence ID" value="Hba_03651"/>
    <property type="gene ID" value="Hba_03651"/>
</dbReference>
<dbReference type="AlphaFoldDB" id="A0A1I7WFC7"/>
<keyword evidence="1" id="KW-0472">Membrane</keyword>
<feature type="transmembrane region" description="Helical" evidence="1">
    <location>
        <begin position="89"/>
        <end position="108"/>
    </location>
</feature>
<evidence type="ECO:0000313" key="3">
    <source>
        <dbReference type="WBParaSite" id="Hba_03651"/>
    </source>
</evidence>
<proteinExistence type="predicted"/>
<keyword evidence="1" id="KW-0812">Transmembrane</keyword>
<keyword evidence="2" id="KW-1185">Reference proteome</keyword>
<dbReference type="Proteomes" id="UP000095283">
    <property type="component" value="Unplaced"/>
</dbReference>
<evidence type="ECO:0000256" key="1">
    <source>
        <dbReference type="SAM" id="Phobius"/>
    </source>
</evidence>
<keyword evidence="1" id="KW-1133">Transmembrane helix</keyword>
<accession>A0A1I7WFC7</accession>
<name>A0A1I7WFC7_HETBA</name>
<evidence type="ECO:0000313" key="2">
    <source>
        <dbReference type="Proteomes" id="UP000095283"/>
    </source>
</evidence>
<protein>
    <submittedName>
        <fullName evidence="3">Protein TIC 214</fullName>
    </submittedName>
</protein>
<sequence>MDNYKIKQYMNTMFKNRYHRHIFIFSPNIINQYKYINNNNNNNSNNSNKNNNNSYFLLEKVPIARIDHDLLFLCDCPSKGYGKPLDYRFFRRIVFGLYVQLSIMLLFLPKLFELNLNLE</sequence>
<organism evidence="2 3">
    <name type="scientific">Heterorhabditis bacteriophora</name>
    <name type="common">Entomopathogenic nematode worm</name>
    <dbReference type="NCBI Taxonomy" id="37862"/>
    <lineage>
        <taxon>Eukaryota</taxon>
        <taxon>Metazoa</taxon>
        <taxon>Ecdysozoa</taxon>
        <taxon>Nematoda</taxon>
        <taxon>Chromadorea</taxon>
        <taxon>Rhabditida</taxon>
        <taxon>Rhabditina</taxon>
        <taxon>Rhabditomorpha</taxon>
        <taxon>Strongyloidea</taxon>
        <taxon>Heterorhabditidae</taxon>
        <taxon>Heterorhabditis</taxon>
    </lineage>
</organism>